<dbReference type="AlphaFoldDB" id="A0AAW9S1V9"/>
<comment type="caution">
    <text evidence="1">The sequence shown here is derived from an EMBL/GenBank/DDBJ whole genome shotgun (WGS) entry which is preliminary data.</text>
</comment>
<dbReference type="RefSeq" id="WP_346819178.1">
    <property type="nucleotide sequence ID" value="NZ_JBDKWZ010000001.1"/>
</dbReference>
<evidence type="ECO:0000313" key="2">
    <source>
        <dbReference type="Proteomes" id="UP001403385"/>
    </source>
</evidence>
<gene>
    <name evidence="1" type="ORF">AAG747_00630</name>
</gene>
<protein>
    <submittedName>
        <fullName evidence="1">Uncharacterized protein</fullName>
    </submittedName>
</protein>
<organism evidence="1 2">
    <name type="scientific">Rapidithrix thailandica</name>
    <dbReference type="NCBI Taxonomy" id="413964"/>
    <lineage>
        <taxon>Bacteria</taxon>
        <taxon>Pseudomonadati</taxon>
        <taxon>Bacteroidota</taxon>
        <taxon>Cytophagia</taxon>
        <taxon>Cytophagales</taxon>
        <taxon>Flammeovirgaceae</taxon>
        <taxon>Rapidithrix</taxon>
    </lineage>
</organism>
<proteinExistence type="predicted"/>
<accession>A0AAW9S1V9</accession>
<name>A0AAW9S1V9_9BACT</name>
<dbReference type="Proteomes" id="UP001403385">
    <property type="component" value="Unassembled WGS sequence"/>
</dbReference>
<keyword evidence="2" id="KW-1185">Reference proteome</keyword>
<sequence>MRKIILFELNEVPFKVIDHYCKTHPKSTLAEIMKVSSQIETVTEDTGHLSPWITWPTLHRGVSNKHHQIKDFGEDLSGVNAKYPSIWEILINKGISTGVFASMHSFPAPANYKDYAFYVPDPFAGDSLAHPEKLMPFQQFNLAMSRKSGRNVDTGIDMKSATSLALSLPGLGIKSKTMMDVAGQLVAERTTPWKKTRRRTFQTVLAFDVYLKLLKKTAPAFSTYFSNHVASTMHRYWAATFPEDYKQYDLSQEWKQTYQGEIDFTMGKLNDFLQALIRFIDANPEYKLVMASSMGQKATIAEQLKTEVYCEDFNNFLRFFELPEGCWEIKPAMHPQYNLTLDEPYIEPFKENLDQLEINGKPISYRLKGNFFSIDLGHRNMDHEYVLYKGEKVPFEKLGITNIPIDDETGSTAYHVPEGSLVVYDPKDKTPKKERQYGVNSVTIVPSILDNFNIPVPKYMTSERIDCIAK</sequence>
<evidence type="ECO:0000313" key="1">
    <source>
        <dbReference type="EMBL" id="MEN7546390.1"/>
    </source>
</evidence>
<dbReference type="EMBL" id="JBDKWZ010000001">
    <property type="protein sequence ID" value="MEN7546390.1"/>
    <property type="molecule type" value="Genomic_DNA"/>
</dbReference>
<reference evidence="1 2" key="1">
    <citation type="submission" date="2024-04" db="EMBL/GenBank/DDBJ databases">
        <title>Novel genus in family Flammeovirgaceae.</title>
        <authorList>
            <person name="Nguyen T.H."/>
            <person name="Vuong T.Q."/>
            <person name="Le H."/>
            <person name="Kim S.-G."/>
        </authorList>
    </citation>
    <scope>NUCLEOTIDE SEQUENCE [LARGE SCALE GENOMIC DNA]</scope>
    <source>
        <strain evidence="1 2">JCM 23209</strain>
    </source>
</reference>